<protein>
    <submittedName>
        <fullName evidence="1">Uncharacterized protein</fullName>
    </submittedName>
</protein>
<reference evidence="1" key="2">
    <citation type="submission" date="2025-09" db="UniProtKB">
        <authorList>
            <consortium name="Ensembl"/>
        </authorList>
    </citation>
    <scope>IDENTIFICATION</scope>
</reference>
<evidence type="ECO:0000313" key="1">
    <source>
        <dbReference type="Ensembl" id="ENSMMOP00000006901.1"/>
    </source>
</evidence>
<reference evidence="1" key="1">
    <citation type="submission" date="2025-08" db="UniProtKB">
        <authorList>
            <consortium name="Ensembl"/>
        </authorList>
    </citation>
    <scope>IDENTIFICATION</scope>
</reference>
<name>A0A3Q3VVH7_MOLML</name>
<dbReference type="AlphaFoldDB" id="A0A3Q3VVH7"/>
<dbReference type="Proteomes" id="UP000261620">
    <property type="component" value="Unplaced"/>
</dbReference>
<accession>A0A3Q3VVH7</accession>
<organism evidence="1 2">
    <name type="scientific">Mola mola</name>
    <name type="common">Ocean sunfish</name>
    <name type="synonym">Tetraodon mola</name>
    <dbReference type="NCBI Taxonomy" id="94237"/>
    <lineage>
        <taxon>Eukaryota</taxon>
        <taxon>Metazoa</taxon>
        <taxon>Chordata</taxon>
        <taxon>Craniata</taxon>
        <taxon>Vertebrata</taxon>
        <taxon>Euteleostomi</taxon>
        <taxon>Actinopterygii</taxon>
        <taxon>Neopterygii</taxon>
        <taxon>Teleostei</taxon>
        <taxon>Neoteleostei</taxon>
        <taxon>Acanthomorphata</taxon>
        <taxon>Eupercaria</taxon>
        <taxon>Tetraodontiformes</taxon>
        <taxon>Molidae</taxon>
        <taxon>Mola</taxon>
    </lineage>
</organism>
<dbReference type="Ensembl" id="ENSMMOT00000007030.1">
    <property type="protein sequence ID" value="ENSMMOP00000006901.1"/>
    <property type="gene ID" value="ENSMMOG00000005368.1"/>
</dbReference>
<proteinExistence type="predicted"/>
<evidence type="ECO:0000313" key="2">
    <source>
        <dbReference type="Proteomes" id="UP000261620"/>
    </source>
</evidence>
<keyword evidence="2" id="KW-1185">Reference proteome</keyword>
<dbReference type="STRING" id="94237.ENSMMOP00000006901"/>
<sequence>ILYYSLISIIITKPKTNTITPSPKSDTSSSIFTKHSPFLSFRQEMPIETGYEDKNTWLNWIHYTANSAGVTDCFACSSTRPTLFTTPAPLLPDLDPLGFHCRLAIHMTSNPTNCSALSFLFPVTSNTTTPPVFMPKEGNYTCLTRSNVIEVGNMWPSWKFVRDDSCAGRTRRC</sequence>
<dbReference type="OMA" id="WIHYTAN"/>